<gene>
    <name evidence="2" type="ORF">EYF80_062898</name>
</gene>
<reference evidence="2 3" key="1">
    <citation type="submission" date="2019-03" db="EMBL/GenBank/DDBJ databases">
        <title>First draft genome of Liparis tanakae, snailfish: a comprehensive survey of snailfish specific genes.</title>
        <authorList>
            <person name="Kim W."/>
            <person name="Song I."/>
            <person name="Jeong J.-H."/>
            <person name="Kim D."/>
            <person name="Kim S."/>
            <person name="Ryu S."/>
            <person name="Song J.Y."/>
            <person name="Lee S.K."/>
        </authorList>
    </citation>
    <scope>NUCLEOTIDE SEQUENCE [LARGE SCALE GENOMIC DNA]</scope>
    <source>
        <tissue evidence="2">Muscle</tissue>
    </source>
</reference>
<dbReference type="Proteomes" id="UP000314294">
    <property type="component" value="Unassembled WGS sequence"/>
</dbReference>
<keyword evidence="3" id="KW-1185">Reference proteome</keyword>
<feature type="compositionally biased region" description="Basic and acidic residues" evidence="1">
    <location>
        <begin position="110"/>
        <end position="119"/>
    </location>
</feature>
<evidence type="ECO:0000313" key="2">
    <source>
        <dbReference type="EMBL" id="TNN26959.1"/>
    </source>
</evidence>
<evidence type="ECO:0000256" key="1">
    <source>
        <dbReference type="SAM" id="MobiDB-lite"/>
    </source>
</evidence>
<proteinExistence type="predicted"/>
<evidence type="ECO:0000313" key="3">
    <source>
        <dbReference type="Proteomes" id="UP000314294"/>
    </source>
</evidence>
<comment type="caution">
    <text evidence="2">The sequence shown here is derived from an EMBL/GenBank/DDBJ whole genome shotgun (WGS) entry which is preliminary data.</text>
</comment>
<dbReference type="AlphaFoldDB" id="A0A4Z2EDN6"/>
<feature type="region of interest" description="Disordered" evidence="1">
    <location>
        <begin position="34"/>
        <end position="119"/>
    </location>
</feature>
<protein>
    <submittedName>
        <fullName evidence="2">Uncharacterized protein</fullName>
    </submittedName>
</protein>
<dbReference type="EMBL" id="SRLO01009174">
    <property type="protein sequence ID" value="TNN26959.1"/>
    <property type="molecule type" value="Genomic_DNA"/>
</dbReference>
<accession>A0A4Z2EDN6</accession>
<sequence>MPVKYSRRPQGGAVDLSERGISVESVQLLGESLWGPGLWRPARGPGALETGPGLWRPARGPGALETGPGARGSGDRRAGAGVPRAWNQGLPQSLEAERNPLHTEGSPGSPDHRGLTGFS</sequence>
<name>A0A4Z2EDN6_9TELE</name>
<organism evidence="2 3">
    <name type="scientific">Liparis tanakae</name>
    <name type="common">Tanaka's snailfish</name>
    <dbReference type="NCBI Taxonomy" id="230148"/>
    <lineage>
        <taxon>Eukaryota</taxon>
        <taxon>Metazoa</taxon>
        <taxon>Chordata</taxon>
        <taxon>Craniata</taxon>
        <taxon>Vertebrata</taxon>
        <taxon>Euteleostomi</taxon>
        <taxon>Actinopterygii</taxon>
        <taxon>Neopterygii</taxon>
        <taxon>Teleostei</taxon>
        <taxon>Neoteleostei</taxon>
        <taxon>Acanthomorphata</taxon>
        <taxon>Eupercaria</taxon>
        <taxon>Perciformes</taxon>
        <taxon>Cottioidei</taxon>
        <taxon>Cottales</taxon>
        <taxon>Liparidae</taxon>
        <taxon>Liparis</taxon>
    </lineage>
</organism>